<dbReference type="InterPro" id="IPR023503">
    <property type="entry name" value="Ribosome_NEP1_arc"/>
</dbReference>
<dbReference type="GO" id="GO:0070475">
    <property type="term" value="P:rRNA base methylation"/>
    <property type="evidence" value="ECO:0007669"/>
    <property type="project" value="InterPro"/>
</dbReference>
<organism evidence="10">
    <name type="scientific">uncultured marine crenarchaeote AD1000-23-H12</name>
    <dbReference type="NCBI Taxonomy" id="526638"/>
    <lineage>
        <taxon>Archaea</taxon>
        <taxon>Nitrososphaerota</taxon>
        <taxon>Nitrososphaeria</taxon>
        <taxon>Nitrosopumilales</taxon>
        <taxon>environmental samples</taxon>
    </lineage>
</organism>
<comment type="subunit">
    <text evidence="9">Homodimer.</text>
</comment>
<dbReference type="InterPro" id="IPR029028">
    <property type="entry name" value="Alpha/beta_knot_MTases"/>
</dbReference>
<comment type="catalytic activity">
    <reaction evidence="9">
        <text>a pseudouridine in rRNA + S-adenosyl-L-methionine = an N(1)-methylpseudouridine in rRNA + S-adenosyl-L-homocysteine + H(+)</text>
        <dbReference type="Rhea" id="RHEA:46696"/>
        <dbReference type="Rhea" id="RHEA-COMP:11634"/>
        <dbReference type="Rhea" id="RHEA-COMP:13933"/>
        <dbReference type="ChEBI" id="CHEBI:15378"/>
        <dbReference type="ChEBI" id="CHEBI:57856"/>
        <dbReference type="ChEBI" id="CHEBI:59789"/>
        <dbReference type="ChEBI" id="CHEBI:65314"/>
        <dbReference type="ChEBI" id="CHEBI:74890"/>
    </reaction>
</comment>
<keyword evidence="3 9" id="KW-0698">rRNA processing</keyword>
<dbReference type="AlphaFoldDB" id="B3V6H6"/>
<evidence type="ECO:0000256" key="9">
    <source>
        <dbReference type="HAMAP-Rule" id="MF_00554"/>
    </source>
</evidence>
<dbReference type="InterPro" id="IPR005304">
    <property type="entry name" value="Rbsml_bgen_MeTrfase_EMG1/NEP1"/>
</dbReference>
<comment type="similarity">
    <text evidence="1 9">Belongs to the class IV-like SAM-binding methyltransferase superfamily. RNA methyltransferase NEP1 family.</text>
</comment>
<evidence type="ECO:0000256" key="1">
    <source>
        <dbReference type="ARBA" id="ARBA00008115"/>
    </source>
</evidence>
<dbReference type="EMBL" id="EU686635">
    <property type="protein sequence ID" value="ACF09900.1"/>
    <property type="molecule type" value="Genomic_DNA"/>
</dbReference>
<feature type="binding site" evidence="9">
    <location>
        <position position="183"/>
    </location>
    <ligand>
        <name>S-adenosyl-L-methionine</name>
        <dbReference type="ChEBI" id="CHEBI:59789"/>
    </ligand>
</feature>
<dbReference type="SUPFAM" id="SSF75217">
    <property type="entry name" value="alpha/beta knot"/>
    <property type="match status" value="1"/>
</dbReference>
<gene>
    <name evidence="9" type="primary">nep1</name>
</gene>
<feature type="site" description="Stabilizes Arg-xx" evidence="9">
    <location>
        <position position="66"/>
    </location>
</feature>
<dbReference type="HAMAP" id="MF_00554">
    <property type="entry name" value="NEP1"/>
    <property type="match status" value="1"/>
</dbReference>
<evidence type="ECO:0000256" key="8">
    <source>
        <dbReference type="ARBA" id="ARBA00022884"/>
    </source>
</evidence>
<keyword evidence="2 9" id="KW-0690">Ribosome biogenesis</keyword>
<feature type="site" description="Interaction with substrate rRNA" evidence="9">
    <location>
        <position position="105"/>
    </location>
</feature>
<dbReference type="GO" id="GO:0019843">
    <property type="term" value="F:rRNA binding"/>
    <property type="evidence" value="ECO:0007669"/>
    <property type="project" value="UniProtKB-UniRule"/>
</dbReference>
<evidence type="ECO:0000256" key="7">
    <source>
        <dbReference type="ARBA" id="ARBA00022730"/>
    </source>
</evidence>
<feature type="site" description="Interaction with substrate rRNA" evidence="9">
    <location>
        <position position="112"/>
    </location>
</feature>
<evidence type="ECO:0000256" key="4">
    <source>
        <dbReference type="ARBA" id="ARBA00022603"/>
    </source>
</evidence>
<feature type="site" description="Interaction with substrate rRNA" evidence="9">
    <location>
        <position position="64"/>
    </location>
</feature>
<keyword evidence="8 9" id="KW-0694">RNA-binding</keyword>
<keyword evidence="7 9" id="KW-0699">rRNA-binding</keyword>
<evidence type="ECO:0000256" key="5">
    <source>
        <dbReference type="ARBA" id="ARBA00022679"/>
    </source>
</evidence>
<keyword evidence="4 9" id="KW-0489">Methyltransferase</keyword>
<keyword evidence="6 9" id="KW-0949">S-adenosyl-L-methionine</keyword>
<dbReference type="Gene3D" id="3.40.1280.10">
    <property type="match status" value="1"/>
</dbReference>
<evidence type="ECO:0000256" key="3">
    <source>
        <dbReference type="ARBA" id="ARBA00022552"/>
    </source>
</evidence>
<comment type="function">
    <text evidence="9">Methyltransferase involved in ribosomal biogenesis. Specifically catalyzes the N1-methylation of the pseudouridine corresponding to position 914 in M.jannaschii 16S rRNA.</text>
</comment>
<evidence type="ECO:0000256" key="6">
    <source>
        <dbReference type="ARBA" id="ARBA00022691"/>
    </source>
</evidence>
<dbReference type="EC" id="2.1.1.-" evidence="9"/>
<evidence type="ECO:0000313" key="10">
    <source>
        <dbReference type="EMBL" id="ACF09900.1"/>
    </source>
</evidence>
<evidence type="ECO:0000256" key="2">
    <source>
        <dbReference type="ARBA" id="ARBA00022517"/>
    </source>
</evidence>
<sequence>MIIILLHLIICDSAIELLPANIASKLNNRGTSKKNPKTINEILLDRSYHHFYMRDLKNGEKRGRPDLIHSSILSATSTPLFMDNLLKVYIHTVNDEVIFLSDGVRLPKSYNRFVTLMAQLLKNKRIESNDEVLLELKHMSITELISKINPDSVIALSKKGTSTNLLSLSKHLCTMTNPVVIVGGFPRGYFSNGVSSSFNELYSIHKYSLELHTVISRLVYSYECVLTDLL</sequence>
<dbReference type="PANTHER" id="PTHR12636">
    <property type="entry name" value="NEP1/MRA1"/>
    <property type="match status" value="1"/>
</dbReference>
<keyword evidence="5 9" id="KW-0808">Transferase</keyword>
<reference evidence="10" key="1">
    <citation type="journal article" date="2008" name="ISME J.">
        <title>Hindsight in the relative abundance, metabolic potential and genome dynamics of uncultivated marine archaea from comparative metagenomic analyses of bathypelagic plankton of different oceanic regions.</title>
        <authorList>
            <person name="Martin-Cuadrado A.B."/>
            <person name="Rodriguez-Valera F."/>
            <person name="Moreira D."/>
            <person name="Alba J.C."/>
            <person name="Ivars-Martinez E."/>
            <person name="Henn M.R."/>
            <person name="Talla E."/>
            <person name="Lopez-Garcia P."/>
        </authorList>
    </citation>
    <scope>NUCLEOTIDE SEQUENCE</scope>
</reference>
<reference evidence="10" key="2">
    <citation type="submission" date="2008-05" db="EMBL/GenBank/DDBJ databases">
        <authorList>
            <person name="Martin-Cuadrado A.-B."/>
            <person name="Rodriguez-Valera F."/>
            <person name="Moreira D."/>
            <person name="Alba J.-C."/>
            <person name="Ivars-Martinez E."/>
            <person name="Henn M.R."/>
            <person name="Talla E."/>
            <person name="Lopez-Garcia P."/>
        </authorList>
    </citation>
    <scope>NUCLEOTIDE SEQUENCE</scope>
</reference>
<accession>B3V6H6</accession>
<proteinExistence type="inferred from homology"/>
<dbReference type="CDD" id="cd18088">
    <property type="entry name" value="Nep1-like"/>
    <property type="match status" value="1"/>
</dbReference>
<dbReference type="GO" id="GO:0070037">
    <property type="term" value="F:rRNA (pseudouridine) methyltransferase activity"/>
    <property type="evidence" value="ECO:0007669"/>
    <property type="project" value="UniProtKB-UniRule"/>
</dbReference>
<name>B3V6H6_9ARCH</name>
<dbReference type="Pfam" id="PF03587">
    <property type="entry name" value="EMG1"/>
    <property type="match status" value="1"/>
</dbReference>
<dbReference type="InterPro" id="IPR029026">
    <property type="entry name" value="tRNA_m1G_MTases_N"/>
</dbReference>
<feature type="binding site" evidence="9">
    <location>
        <position position="188"/>
    </location>
    <ligand>
        <name>S-adenosyl-L-methionine</name>
        <dbReference type="ChEBI" id="CHEBI:59789"/>
    </ligand>
</feature>
<feature type="site" description="Interaction with substrate rRNA" evidence="9">
    <location>
        <position position="108"/>
    </location>
</feature>
<protein>
    <recommendedName>
        <fullName evidence="9">Ribosomal RNA small subunit methyltransferase Nep1</fullName>
        <ecNumber evidence="9">2.1.1.-</ecNumber>
    </recommendedName>
    <alternativeName>
        <fullName evidence="9">16S rRNA (pseudouridine-N1-)-methyltransferase Nep1</fullName>
    </alternativeName>
</protein>
<dbReference type="PANTHER" id="PTHR12636:SF5">
    <property type="entry name" value="RIBOSOMAL RNA SMALL SUBUNIT METHYLTRANSFERASE NEP1"/>
    <property type="match status" value="1"/>
</dbReference>
<feature type="binding site" evidence="9">
    <location>
        <begin position="204"/>
        <end position="209"/>
    </location>
    <ligand>
        <name>S-adenosyl-L-methionine</name>
        <dbReference type="ChEBI" id="CHEBI:59789"/>
    </ligand>
</feature>